<evidence type="ECO:0000256" key="7">
    <source>
        <dbReference type="ARBA" id="ARBA00023170"/>
    </source>
</evidence>
<dbReference type="InterPro" id="IPR017452">
    <property type="entry name" value="GPCR_Rhodpsn_7TM"/>
</dbReference>
<evidence type="ECO:0000256" key="6">
    <source>
        <dbReference type="ARBA" id="ARBA00023136"/>
    </source>
</evidence>
<keyword evidence="13" id="KW-1185">Reference proteome</keyword>
<reference evidence="12" key="1">
    <citation type="submission" date="2025-08" db="UniProtKB">
        <authorList>
            <consortium name="Ensembl"/>
        </authorList>
    </citation>
    <scope>IDENTIFICATION</scope>
</reference>
<feature type="transmembrane region" description="Helical" evidence="10">
    <location>
        <begin position="237"/>
        <end position="257"/>
    </location>
</feature>
<evidence type="ECO:0000256" key="8">
    <source>
        <dbReference type="ARBA" id="ARBA00023224"/>
    </source>
</evidence>
<keyword evidence="7" id="KW-0675">Receptor</keyword>
<dbReference type="InterPro" id="IPR000276">
    <property type="entry name" value="GPCR_Rhodpsn"/>
</dbReference>
<dbReference type="PROSITE" id="PS50262">
    <property type="entry name" value="G_PROTEIN_RECEP_F1_2"/>
    <property type="match status" value="1"/>
</dbReference>
<dbReference type="PANTHER" id="PTHR22752:SF1">
    <property type="entry name" value="G-PROTEIN COUPLED RECEPTOR 176"/>
    <property type="match status" value="1"/>
</dbReference>
<evidence type="ECO:0000256" key="1">
    <source>
        <dbReference type="ARBA" id="ARBA00004651"/>
    </source>
</evidence>
<feature type="region of interest" description="Disordered" evidence="9">
    <location>
        <begin position="1"/>
        <end position="24"/>
    </location>
</feature>
<protein>
    <recommendedName>
        <fullName evidence="11">G-protein coupled receptors family 1 profile domain-containing protein</fullName>
    </recommendedName>
</protein>
<evidence type="ECO:0000313" key="12">
    <source>
        <dbReference type="Ensembl" id="ENSEBUP00000006088.1"/>
    </source>
</evidence>
<proteinExistence type="predicted"/>
<evidence type="ECO:0000259" key="11">
    <source>
        <dbReference type="PROSITE" id="PS50262"/>
    </source>
</evidence>
<evidence type="ECO:0000256" key="9">
    <source>
        <dbReference type="SAM" id="MobiDB-lite"/>
    </source>
</evidence>
<keyword evidence="3 10" id="KW-0812">Transmembrane</keyword>
<dbReference type="GO" id="GO:0004930">
    <property type="term" value="F:G protein-coupled receptor activity"/>
    <property type="evidence" value="ECO:0007669"/>
    <property type="project" value="UniProtKB-KW"/>
</dbReference>
<feature type="transmembrane region" description="Helical" evidence="10">
    <location>
        <begin position="90"/>
        <end position="112"/>
    </location>
</feature>
<comment type="subcellular location">
    <subcellularLocation>
        <location evidence="1">Cell membrane</location>
        <topology evidence="1">Multi-pass membrane protein</topology>
    </subcellularLocation>
</comment>
<feature type="transmembrane region" description="Helical" evidence="10">
    <location>
        <begin position="277"/>
        <end position="297"/>
    </location>
</feature>
<dbReference type="AlphaFoldDB" id="A0A8C4NDG4"/>
<dbReference type="GO" id="GO:0005886">
    <property type="term" value="C:plasma membrane"/>
    <property type="evidence" value="ECO:0007669"/>
    <property type="project" value="UniProtKB-SubCell"/>
</dbReference>
<keyword evidence="6 10" id="KW-0472">Membrane</keyword>
<evidence type="ECO:0000256" key="4">
    <source>
        <dbReference type="ARBA" id="ARBA00022989"/>
    </source>
</evidence>
<keyword evidence="8" id="KW-0807">Transducer</keyword>
<accession>A0A8C4NDG4</accession>
<dbReference type="PANTHER" id="PTHR22752">
    <property type="entry name" value="G PROTEIN-COUPLED RECEPTOR"/>
    <property type="match status" value="1"/>
</dbReference>
<dbReference type="SUPFAM" id="SSF81321">
    <property type="entry name" value="Family A G protein-coupled receptor-like"/>
    <property type="match status" value="1"/>
</dbReference>
<evidence type="ECO:0000313" key="13">
    <source>
        <dbReference type="Proteomes" id="UP000694388"/>
    </source>
</evidence>
<organism evidence="12 13">
    <name type="scientific">Eptatretus burgeri</name>
    <name type="common">Inshore hagfish</name>
    <dbReference type="NCBI Taxonomy" id="7764"/>
    <lineage>
        <taxon>Eukaryota</taxon>
        <taxon>Metazoa</taxon>
        <taxon>Chordata</taxon>
        <taxon>Craniata</taxon>
        <taxon>Vertebrata</taxon>
        <taxon>Cyclostomata</taxon>
        <taxon>Myxini</taxon>
        <taxon>Myxiniformes</taxon>
        <taxon>Myxinidae</taxon>
        <taxon>Eptatretinae</taxon>
        <taxon>Eptatretus</taxon>
    </lineage>
</organism>
<dbReference type="OMA" id="VTDIYAM"/>
<evidence type="ECO:0000256" key="10">
    <source>
        <dbReference type="SAM" id="Phobius"/>
    </source>
</evidence>
<dbReference type="Proteomes" id="UP000694388">
    <property type="component" value="Unplaced"/>
</dbReference>
<sequence length="483" mass="53712">YGGGGGWDVSPPTPRESSKAPSSGQLTRNLLMACCTWRKSLRSRSASCCFLMGLASAGLGVSLASIPSNILSHGAPPCCPWMGSPEACTVIRFAQRFFGSMVMLCLGLLALDRYYSILYPLEVYLTSSRARDLLIYTCIHASVASTPVFTMDNTADLFSAAYCRSTHNYSQSELIYAVAYDLSTIVFPITVALTCMFLLRCVLSGDKKEKSTPELISLRKLHGSQSLPFVLNNEHEIYVMLGIILLVFLPCSVPYFISEAWCVLAPAYPGLPECLKLTVAWLPKLILFAIPLAYASVNLNIRQHILTPLENYQQWCRRRNTVDVTRTAPLSKEYLGSQPQFLEMFCSKPEKDKGLERMTSLLQQDDNIGNERREIIAAYNNSLIVDRDATTLDMSLLQHHNGEILPGTIDEELLSNKGLLAFGPFELPSQWRPENRSSKKRLLPPLGDTPEELIQCEEREACCRCEGGLSRSNKVRNAAELIL</sequence>
<dbReference type="Pfam" id="PF00001">
    <property type="entry name" value="7tm_1"/>
    <property type="match status" value="1"/>
</dbReference>
<feature type="transmembrane region" description="Helical" evidence="10">
    <location>
        <begin position="174"/>
        <end position="199"/>
    </location>
</feature>
<keyword evidence="2" id="KW-1003">Cell membrane</keyword>
<keyword evidence="5" id="KW-0297">G-protein coupled receptor</keyword>
<evidence type="ECO:0000256" key="3">
    <source>
        <dbReference type="ARBA" id="ARBA00022692"/>
    </source>
</evidence>
<reference evidence="12" key="2">
    <citation type="submission" date="2025-09" db="UniProtKB">
        <authorList>
            <consortium name="Ensembl"/>
        </authorList>
    </citation>
    <scope>IDENTIFICATION</scope>
</reference>
<evidence type="ECO:0000256" key="5">
    <source>
        <dbReference type="ARBA" id="ARBA00023040"/>
    </source>
</evidence>
<name>A0A8C4NDG4_EPTBU</name>
<evidence type="ECO:0000256" key="2">
    <source>
        <dbReference type="ARBA" id="ARBA00022475"/>
    </source>
</evidence>
<keyword evidence="4 10" id="KW-1133">Transmembrane helix</keyword>
<dbReference type="Gene3D" id="1.20.1070.10">
    <property type="entry name" value="Rhodopsin 7-helix transmembrane proteins"/>
    <property type="match status" value="1"/>
</dbReference>
<dbReference type="Ensembl" id="ENSEBUT00000006538.1">
    <property type="protein sequence ID" value="ENSEBUP00000006088.1"/>
    <property type="gene ID" value="ENSEBUG00000004053.1"/>
</dbReference>
<feature type="domain" description="G-protein coupled receptors family 1 profile" evidence="11">
    <location>
        <begin position="28"/>
        <end position="294"/>
    </location>
</feature>